<protein>
    <submittedName>
        <fullName evidence="1">SUMO1</fullName>
    </submittedName>
</protein>
<reference evidence="1 2" key="1">
    <citation type="submission" date="2024-03" db="EMBL/GenBank/DDBJ databases">
        <title>The Acrasis kona genome and developmental transcriptomes reveal deep origins of eukaryotic multicellular pathways.</title>
        <authorList>
            <person name="Sheikh S."/>
            <person name="Fu C.-J."/>
            <person name="Brown M.W."/>
            <person name="Baldauf S.L."/>
        </authorList>
    </citation>
    <scope>NUCLEOTIDE SEQUENCE [LARGE SCALE GENOMIC DNA]</scope>
    <source>
        <strain evidence="1 2">ATCC MYA-3509</strain>
    </source>
</reference>
<dbReference type="CDD" id="cd01763">
    <property type="entry name" value="Ubl_SUMO_like"/>
    <property type="match status" value="1"/>
</dbReference>
<organism evidence="1 2">
    <name type="scientific">Acrasis kona</name>
    <dbReference type="NCBI Taxonomy" id="1008807"/>
    <lineage>
        <taxon>Eukaryota</taxon>
        <taxon>Discoba</taxon>
        <taxon>Heterolobosea</taxon>
        <taxon>Tetramitia</taxon>
        <taxon>Eutetramitia</taxon>
        <taxon>Acrasidae</taxon>
        <taxon>Acrasis</taxon>
    </lineage>
</organism>
<dbReference type="AlphaFoldDB" id="A0AAW2ZQ40"/>
<gene>
    <name evidence="1" type="ORF">AKO1_000158</name>
</gene>
<dbReference type="Proteomes" id="UP001431209">
    <property type="component" value="Unassembled WGS sequence"/>
</dbReference>
<accession>A0AAW2ZQ40</accession>
<dbReference type="EMBL" id="JAOPGA020001822">
    <property type="protein sequence ID" value="KAL0491590.1"/>
    <property type="molecule type" value="Genomic_DNA"/>
</dbReference>
<dbReference type="Gene3D" id="3.10.20.90">
    <property type="entry name" value="Phosphatidylinositol 3-kinase Catalytic Subunit, Chain A, domain 1"/>
    <property type="match status" value="1"/>
</dbReference>
<name>A0AAW2ZQ40_9EUKA</name>
<dbReference type="SUPFAM" id="SSF54236">
    <property type="entry name" value="Ubiquitin-like"/>
    <property type="match status" value="1"/>
</dbReference>
<comment type="caution">
    <text evidence="1">The sequence shown here is derived from an EMBL/GenBank/DDBJ whole genome shotgun (WGS) entry which is preliminary data.</text>
</comment>
<proteinExistence type="predicted"/>
<evidence type="ECO:0000313" key="1">
    <source>
        <dbReference type="EMBL" id="KAL0491590.1"/>
    </source>
</evidence>
<sequence length="235" mass="26095">MATSPKDGQHVDKLISIKITSVEGFISSKCTYRIASKTAASELLKLVCALKKVNHNDYQLVYDDHTLVLESPLCDNQLNSSSKLYQTTLMTTKEAQELCLFPQRIVKVQQSTLQSAALSSPTTPTPTPVALKPRPSIHVAAPALPVVDVKLRIEEKVSNQVIGCDITVKASTRFEKIKTMYCNHRGYQPDMYMFAKQGVIIESGLTLRQLGMTEPDKPYLINVYHKNVVNVASQD</sequence>
<keyword evidence="2" id="KW-1185">Reference proteome</keyword>
<dbReference type="InterPro" id="IPR029071">
    <property type="entry name" value="Ubiquitin-like_domsf"/>
</dbReference>
<evidence type="ECO:0000313" key="2">
    <source>
        <dbReference type="Proteomes" id="UP001431209"/>
    </source>
</evidence>